<keyword evidence="2" id="KW-1185">Reference proteome</keyword>
<proteinExistence type="predicted"/>
<accession>A0A6I4VWV4</accession>
<dbReference type="AlphaFoldDB" id="A0A6I4VWV4"/>
<comment type="caution">
    <text evidence="1">The sequence shown here is derived from an EMBL/GenBank/DDBJ whole genome shotgun (WGS) entry which is preliminary data.</text>
</comment>
<gene>
    <name evidence="1" type="ORF">GSM42_01725</name>
</gene>
<reference evidence="1 2" key="1">
    <citation type="submission" date="2019-12" db="EMBL/GenBank/DDBJ databases">
        <title>Whole-genome analyses of novel actinobacteria.</title>
        <authorList>
            <person name="Sahin N."/>
            <person name="Saygin H."/>
        </authorList>
    </citation>
    <scope>NUCLEOTIDE SEQUENCE [LARGE SCALE GENOMIC DNA]</scope>
    <source>
        <strain evidence="1 2">KC615</strain>
    </source>
</reference>
<sequence length="108" mass="12414">MSKKLRLHSPLGTYWEIECLIAIVKDCHEFDKRVYEAMQTTWLADSFNLRISPHSVEINQYGGGPGRDYDSTWCRTVFGSTTKGGLRAGQTEIVYFDEKPLIKVKRKV</sequence>
<evidence type="ECO:0000313" key="2">
    <source>
        <dbReference type="Proteomes" id="UP000430692"/>
    </source>
</evidence>
<name>A0A6I4VWV4_9BACL</name>
<evidence type="ECO:0000313" key="1">
    <source>
        <dbReference type="EMBL" id="MXQ52492.1"/>
    </source>
</evidence>
<dbReference type="RefSeq" id="WP_160799510.1">
    <property type="nucleotide sequence ID" value="NZ_WUUL01000001.1"/>
</dbReference>
<organism evidence="1 2">
    <name type="scientific">Shimazuella alba</name>
    <dbReference type="NCBI Taxonomy" id="2690964"/>
    <lineage>
        <taxon>Bacteria</taxon>
        <taxon>Bacillati</taxon>
        <taxon>Bacillota</taxon>
        <taxon>Bacilli</taxon>
        <taxon>Bacillales</taxon>
        <taxon>Thermoactinomycetaceae</taxon>
        <taxon>Shimazuella</taxon>
    </lineage>
</organism>
<protein>
    <submittedName>
        <fullName evidence="1">Uncharacterized protein</fullName>
    </submittedName>
</protein>
<dbReference type="Proteomes" id="UP000430692">
    <property type="component" value="Unassembled WGS sequence"/>
</dbReference>
<dbReference type="EMBL" id="WUUL01000001">
    <property type="protein sequence ID" value="MXQ52492.1"/>
    <property type="molecule type" value="Genomic_DNA"/>
</dbReference>